<evidence type="ECO:0000256" key="1">
    <source>
        <dbReference type="SAM" id="MobiDB-lite"/>
    </source>
</evidence>
<evidence type="ECO:0000313" key="2">
    <source>
        <dbReference type="EMBL" id="KAK1134684.1"/>
    </source>
</evidence>
<dbReference type="AlphaFoldDB" id="A0AA40KVU0"/>
<reference evidence="2" key="1">
    <citation type="submission" date="2021-10" db="EMBL/GenBank/DDBJ databases">
        <title>Melipona bicolor Genome sequencing and assembly.</title>
        <authorList>
            <person name="Araujo N.S."/>
            <person name="Arias M.C."/>
        </authorList>
    </citation>
    <scope>NUCLEOTIDE SEQUENCE</scope>
    <source>
        <strain evidence="2">USP_2M_L1-L4_2017</strain>
        <tissue evidence="2">Whole body</tissue>
    </source>
</reference>
<sequence length="148" mass="17431">MQIPFLQSTEQRLKYEFLETTDSSFSKAEDRNYKIQIPFLQSTEQRLKYEFLETTDSSFPKAEDRNYKIQIPFLQRQPERDDTSFRVPALARFVSFYSSRPLGTSVATRVTAPLRCRTEKAYDRERKLAREGQRGQVKEPEDETSLSD</sequence>
<accession>A0AA40KVU0</accession>
<gene>
    <name evidence="2" type="ORF">K0M31_007464</name>
</gene>
<evidence type="ECO:0000313" key="3">
    <source>
        <dbReference type="Proteomes" id="UP001177670"/>
    </source>
</evidence>
<name>A0AA40KVU0_9HYME</name>
<proteinExistence type="predicted"/>
<organism evidence="2 3">
    <name type="scientific">Melipona bicolor</name>
    <dbReference type="NCBI Taxonomy" id="60889"/>
    <lineage>
        <taxon>Eukaryota</taxon>
        <taxon>Metazoa</taxon>
        <taxon>Ecdysozoa</taxon>
        <taxon>Arthropoda</taxon>
        <taxon>Hexapoda</taxon>
        <taxon>Insecta</taxon>
        <taxon>Pterygota</taxon>
        <taxon>Neoptera</taxon>
        <taxon>Endopterygota</taxon>
        <taxon>Hymenoptera</taxon>
        <taxon>Apocrita</taxon>
        <taxon>Aculeata</taxon>
        <taxon>Apoidea</taxon>
        <taxon>Anthophila</taxon>
        <taxon>Apidae</taxon>
        <taxon>Melipona</taxon>
    </lineage>
</organism>
<feature type="region of interest" description="Disordered" evidence="1">
    <location>
        <begin position="125"/>
        <end position="148"/>
    </location>
</feature>
<dbReference type="Proteomes" id="UP001177670">
    <property type="component" value="Unassembled WGS sequence"/>
</dbReference>
<comment type="caution">
    <text evidence="2">The sequence shown here is derived from an EMBL/GenBank/DDBJ whole genome shotgun (WGS) entry which is preliminary data.</text>
</comment>
<dbReference type="EMBL" id="JAHYIQ010000002">
    <property type="protein sequence ID" value="KAK1134684.1"/>
    <property type="molecule type" value="Genomic_DNA"/>
</dbReference>
<keyword evidence="3" id="KW-1185">Reference proteome</keyword>
<feature type="compositionally biased region" description="Basic and acidic residues" evidence="1">
    <location>
        <begin position="125"/>
        <end position="139"/>
    </location>
</feature>
<protein>
    <submittedName>
        <fullName evidence="2">Uncharacterized protein</fullName>
    </submittedName>
</protein>